<evidence type="ECO:0000313" key="4">
    <source>
        <dbReference type="EMBL" id="MBS1257771.1"/>
    </source>
</evidence>
<organism evidence="4 5">
    <name type="scientific">Candidatus Scalindua arabica</name>
    <dbReference type="NCBI Taxonomy" id="1127984"/>
    <lineage>
        <taxon>Bacteria</taxon>
        <taxon>Pseudomonadati</taxon>
        <taxon>Planctomycetota</taxon>
        <taxon>Candidatus Brocadiia</taxon>
        <taxon>Candidatus Brocadiales</taxon>
        <taxon>Candidatus Scalinduaceae</taxon>
        <taxon>Candidatus Scalindua</taxon>
    </lineage>
</organism>
<name>A0A941W3D4_9BACT</name>
<feature type="domain" description="Phosphoesterase HXTX" evidence="3">
    <location>
        <begin position="100"/>
        <end position="178"/>
    </location>
</feature>
<comment type="similarity">
    <text evidence="2">Belongs to the 2H phosphoesterase superfamily. ThpR family.</text>
</comment>
<dbReference type="AlphaFoldDB" id="A0A941W3D4"/>
<dbReference type="PANTHER" id="PTHR35561:SF1">
    <property type="entry name" value="RNA 2',3'-CYCLIC PHOSPHODIESTERASE"/>
    <property type="match status" value="1"/>
</dbReference>
<dbReference type="InterPro" id="IPR009097">
    <property type="entry name" value="Cyclic_Pdiesterase"/>
</dbReference>
<dbReference type="NCBIfam" id="TIGR02258">
    <property type="entry name" value="2_5_ligase"/>
    <property type="match status" value="1"/>
</dbReference>
<gene>
    <name evidence="4" type="ORF">MAG551_00818</name>
</gene>
<dbReference type="Gene3D" id="3.90.1140.10">
    <property type="entry name" value="Cyclic phosphodiesterase"/>
    <property type="match status" value="1"/>
</dbReference>
<feature type="short sequence motif" description="HXTX 2" evidence="2">
    <location>
        <begin position="129"/>
        <end position="132"/>
    </location>
</feature>
<accession>A0A941W3D4</accession>
<reference evidence="4" key="1">
    <citation type="journal article" date="2021" name="ISME J.">
        <title>Fine-scale metabolic discontinuity in a stratified prokaryote microbiome of a Red Sea deep halocline.</title>
        <authorList>
            <person name="Michoud G."/>
            <person name="Ngugi D.K."/>
            <person name="Barozzi A."/>
            <person name="Merlino G."/>
            <person name="Calleja M.L."/>
            <person name="Delgado-Huertas A."/>
            <person name="Moran X.A.G."/>
            <person name="Daffonchio D."/>
        </authorList>
    </citation>
    <scope>NUCLEOTIDE SEQUENCE</scope>
    <source>
        <strain evidence="4">SuakinDeep_MAG55_1</strain>
    </source>
</reference>
<dbReference type="EC" id="3.1.4.58" evidence="2"/>
<dbReference type="HAMAP" id="MF_01940">
    <property type="entry name" value="RNA_CPDase"/>
    <property type="match status" value="1"/>
</dbReference>
<evidence type="ECO:0000259" key="3">
    <source>
        <dbReference type="Pfam" id="PF02834"/>
    </source>
</evidence>
<comment type="catalytic activity">
    <reaction evidence="2">
        <text>a 3'-end 2',3'-cyclophospho-ribonucleotide-RNA + H2O = a 3'-end 2'-phospho-ribonucleotide-RNA + H(+)</text>
        <dbReference type="Rhea" id="RHEA:11828"/>
        <dbReference type="Rhea" id="RHEA-COMP:10464"/>
        <dbReference type="Rhea" id="RHEA-COMP:17353"/>
        <dbReference type="ChEBI" id="CHEBI:15377"/>
        <dbReference type="ChEBI" id="CHEBI:15378"/>
        <dbReference type="ChEBI" id="CHEBI:83064"/>
        <dbReference type="ChEBI" id="CHEBI:173113"/>
        <dbReference type="EC" id="3.1.4.58"/>
    </reaction>
</comment>
<dbReference type="SUPFAM" id="SSF55144">
    <property type="entry name" value="LigT-like"/>
    <property type="match status" value="1"/>
</dbReference>
<proteinExistence type="inferred from homology"/>
<dbReference type="Pfam" id="PF02834">
    <property type="entry name" value="LigT_PEase"/>
    <property type="match status" value="2"/>
</dbReference>
<dbReference type="InterPro" id="IPR014051">
    <property type="entry name" value="Phosphoesterase_HXTX"/>
</dbReference>
<feature type="active site" description="Proton donor" evidence="2">
    <location>
        <position position="42"/>
    </location>
</feature>
<comment type="function">
    <text evidence="2">Hydrolyzes RNA 2',3'-cyclic phosphodiester to an RNA 2'-phosphomonoester.</text>
</comment>
<dbReference type="EMBL" id="JAANXD010000036">
    <property type="protein sequence ID" value="MBS1257771.1"/>
    <property type="molecule type" value="Genomic_DNA"/>
</dbReference>
<dbReference type="GO" id="GO:0008664">
    <property type="term" value="F:RNA 2',3'-cyclic 3'-phosphodiesterase activity"/>
    <property type="evidence" value="ECO:0007669"/>
    <property type="project" value="UniProtKB-EC"/>
</dbReference>
<evidence type="ECO:0000256" key="1">
    <source>
        <dbReference type="ARBA" id="ARBA00022801"/>
    </source>
</evidence>
<sequence>MTIRAFIAIEIDNGIKDRLSEYLDQLKKTGASVKWVAPENIHLTLKFIGYIEEETLPDLNKIISDAVSCLDSFSISIENIGAFPNLKKPRIVFVCVQDKGNNLLNIYERLDKGIERLGIKRESKKYVGHITLGRIKTQKNISELTNVLNSGTKCSFGLEKVSYISLIKSKLTPTGPIYTKLNNFMLN</sequence>
<dbReference type="Proteomes" id="UP000722750">
    <property type="component" value="Unassembled WGS sequence"/>
</dbReference>
<feature type="active site" description="Proton acceptor" evidence="2">
    <location>
        <position position="129"/>
    </location>
</feature>
<keyword evidence="1 2" id="KW-0378">Hydrolase</keyword>
<dbReference type="GO" id="GO:0004113">
    <property type="term" value="F:2',3'-cyclic-nucleotide 3'-phosphodiesterase activity"/>
    <property type="evidence" value="ECO:0007669"/>
    <property type="project" value="InterPro"/>
</dbReference>
<dbReference type="PANTHER" id="PTHR35561">
    <property type="entry name" value="RNA 2',3'-CYCLIC PHOSPHODIESTERASE"/>
    <property type="match status" value="1"/>
</dbReference>
<evidence type="ECO:0000256" key="2">
    <source>
        <dbReference type="HAMAP-Rule" id="MF_01940"/>
    </source>
</evidence>
<feature type="short sequence motif" description="HXTX 1" evidence="2">
    <location>
        <begin position="42"/>
        <end position="45"/>
    </location>
</feature>
<feature type="domain" description="Phosphoesterase HXTX" evidence="3">
    <location>
        <begin position="9"/>
        <end position="92"/>
    </location>
</feature>
<comment type="caution">
    <text evidence="4">The sequence shown here is derived from an EMBL/GenBank/DDBJ whole genome shotgun (WGS) entry which is preliminary data.</text>
</comment>
<dbReference type="InterPro" id="IPR004175">
    <property type="entry name" value="RNA_CPDase"/>
</dbReference>
<evidence type="ECO:0000313" key="5">
    <source>
        <dbReference type="Proteomes" id="UP000722750"/>
    </source>
</evidence>
<protein>
    <recommendedName>
        <fullName evidence="2">RNA 2',3'-cyclic phosphodiesterase</fullName>
        <shortName evidence="2">RNA 2',3'-CPDase</shortName>
        <ecNumber evidence="2">3.1.4.58</ecNumber>
    </recommendedName>
</protein>